<feature type="region of interest" description="Disordered" evidence="5">
    <location>
        <begin position="103"/>
        <end position="139"/>
    </location>
</feature>
<protein>
    <recommendedName>
        <fullName evidence="6">C3H1-type domain-containing protein</fullName>
    </recommendedName>
</protein>
<keyword evidence="1 4" id="KW-0479">Metal-binding</keyword>
<evidence type="ECO:0000313" key="7">
    <source>
        <dbReference type="EMBL" id="KAA8894889.1"/>
    </source>
</evidence>
<dbReference type="InterPro" id="IPR000571">
    <property type="entry name" value="Znf_CCCH"/>
</dbReference>
<feature type="zinc finger region" description="C3H1-type" evidence="4">
    <location>
        <begin position="265"/>
        <end position="286"/>
    </location>
</feature>
<dbReference type="SUPFAM" id="SSF90229">
    <property type="entry name" value="CCCH zinc finger"/>
    <property type="match status" value="1"/>
</dbReference>
<keyword evidence="3 4" id="KW-0862">Zinc</keyword>
<dbReference type="AlphaFoldDB" id="A0A5J5EIP9"/>
<reference evidence="7 8" key="1">
    <citation type="submission" date="2019-09" db="EMBL/GenBank/DDBJ databases">
        <title>Draft genome of the ectomycorrhizal ascomycete Sphaerosporella brunnea.</title>
        <authorList>
            <consortium name="DOE Joint Genome Institute"/>
            <person name="Benucci G.M."/>
            <person name="Marozzi G."/>
            <person name="Antonielli L."/>
            <person name="Sanchez S."/>
            <person name="Marco P."/>
            <person name="Wang X."/>
            <person name="Falini L.B."/>
            <person name="Barry K."/>
            <person name="Haridas S."/>
            <person name="Lipzen A."/>
            <person name="Labutti K."/>
            <person name="Grigoriev I.V."/>
            <person name="Murat C."/>
            <person name="Martin F."/>
            <person name="Albertini E."/>
            <person name="Donnini D."/>
            <person name="Bonito G."/>
        </authorList>
    </citation>
    <scope>NUCLEOTIDE SEQUENCE [LARGE SCALE GENOMIC DNA]</scope>
    <source>
        <strain evidence="7 8">Sb_GMNB300</strain>
    </source>
</reference>
<organism evidence="7 8">
    <name type="scientific">Sphaerosporella brunnea</name>
    <dbReference type="NCBI Taxonomy" id="1250544"/>
    <lineage>
        <taxon>Eukaryota</taxon>
        <taxon>Fungi</taxon>
        <taxon>Dikarya</taxon>
        <taxon>Ascomycota</taxon>
        <taxon>Pezizomycotina</taxon>
        <taxon>Pezizomycetes</taxon>
        <taxon>Pezizales</taxon>
        <taxon>Pyronemataceae</taxon>
        <taxon>Sphaerosporella</taxon>
    </lineage>
</organism>
<dbReference type="PROSITE" id="PS50103">
    <property type="entry name" value="ZF_C3H1"/>
    <property type="match status" value="2"/>
</dbReference>
<dbReference type="Pfam" id="PF00642">
    <property type="entry name" value="zf-CCCH"/>
    <property type="match status" value="1"/>
</dbReference>
<feature type="domain" description="C3H1-type" evidence="6">
    <location>
        <begin position="265"/>
        <end position="286"/>
    </location>
</feature>
<feature type="compositionally biased region" description="Gly residues" evidence="5">
    <location>
        <begin position="125"/>
        <end position="139"/>
    </location>
</feature>
<evidence type="ECO:0000256" key="2">
    <source>
        <dbReference type="ARBA" id="ARBA00022771"/>
    </source>
</evidence>
<accession>A0A5J5EIP9</accession>
<evidence type="ECO:0000256" key="4">
    <source>
        <dbReference type="PROSITE-ProRule" id="PRU00723"/>
    </source>
</evidence>
<name>A0A5J5EIP9_9PEZI</name>
<dbReference type="GO" id="GO:0008270">
    <property type="term" value="F:zinc ion binding"/>
    <property type="evidence" value="ECO:0007669"/>
    <property type="project" value="UniProtKB-KW"/>
</dbReference>
<feature type="region of interest" description="Disordered" evidence="5">
    <location>
        <begin position="167"/>
        <end position="267"/>
    </location>
</feature>
<dbReference type="SMART" id="SM00356">
    <property type="entry name" value="ZnF_C3H1"/>
    <property type="match status" value="2"/>
</dbReference>
<comment type="caution">
    <text evidence="7">The sequence shown here is derived from an EMBL/GenBank/DDBJ whole genome shotgun (WGS) entry which is preliminary data.</text>
</comment>
<evidence type="ECO:0000259" key="6">
    <source>
        <dbReference type="PROSITE" id="PS50103"/>
    </source>
</evidence>
<evidence type="ECO:0000256" key="5">
    <source>
        <dbReference type="SAM" id="MobiDB-lite"/>
    </source>
</evidence>
<keyword evidence="2 4" id="KW-0863">Zinc-finger</keyword>
<dbReference type="OrthoDB" id="5416213at2759"/>
<feature type="domain" description="C3H1-type" evidence="6">
    <location>
        <begin position="135"/>
        <end position="163"/>
    </location>
</feature>
<proteinExistence type="predicted"/>
<dbReference type="InterPro" id="IPR036855">
    <property type="entry name" value="Znf_CCCH_sf"/>
</dbReference>
<evidence type="ECO:0000256" key="1">
    <source>
        <dbReference type="ARBA" id="ARBA00022723"/>
    </source>
</evidence>
<dbReference type="Proteomes" id="UP000326924">
    <property type="component" value="Unassembled WGS sequence"/>
</dbReference>
<evidence type="ECO:0000256" key="3">
    <source>
        <dbReference type="ARBA" id="ARBA00022833"/>
    </source>
</evidence>
<feature type="compositionally biased region" description="Gly residues" evidence="5">
    <location>
        <begin position="174"/>
        <end position="264"/>
    </location>
</feature>
<feature type="zinc finger region" description="C3H1-type" evidence="4">
    <location>
        <begin position="135"/>
        <end position="163"/>
    </location>
</feature>
<gene>
    <name evidence="7" type="ORF">FN846DRAFT_1024795</name>
</gene>
<dbReference type="InParanoid" id="A0A5J5EIP9"/>
<keyword evidence="8" id="KW-1185">Reference proteome</keyword>
<sequence>MWTQEESSFIASNPALENSLRDLKQYEWEFPPHPTYKIPRWITETNQEPLPEFMMASNGEIWENLESYVLPSWPENCTHWPGVHYTTSLQGPDLYREWAATHGKDPSLGAPKGGYGGDSSTYRGRGSGRGGIGRGGGRGVCNSFRERGTCRFGADCGFSHDLGTGETSITFGERPGGGSGGAEQRGGRGGGEQRGGGASRGGGEARGGGAPRGGGEQRGGGAPRGGGEQRGGGAPRGGGEQRGGGGRGGSGGGRGGGRGGGGGDLCRFYNTPQGCRFGDSCRMRHG</sequence>
<evidence type="ECO:0000313" key="8">
    <source>
        <dbReference type="Proteomes" id="UP000326924"/>
    </source>
</evidence>
<dbReference type="EMBL" id="VXIS01000303">
    <property type="protein sequence ID" value="KAA8894889.1"/>
    <property type="molecule type" value="Genomic_DNA"/>
</dbReference>